<dbReference type="GO" id="GO:0016567">
    <property type="term" value="P:protein ubiquitination"/>
    <property type="evidence" value="ECO:0007669"/>
    <property type="project" value="TreeGrafter"/>
</dbReference>
<reference evidence="5 6" key="1">
    <citation type="journal article" date="2014" name="Mol. Plant">
        <title>Chromosome Scale Genome Assembly and Transcriptome Profiling of Nannochloropsis gaditana in Nitrogen Depletion.</title>
        <authorList>
            <person name="Corteggiani Carpinelli E."/>
            <person name="Telatin A."/>
            <person name="Vitulo N."/>
            <person name="Forcato C."/>
            <person name="D'Angelo M."/>
            <person name="Schiavon R."/>
            <person name="Vezzi A."/>
            <person name="Giacometti G.M."/>
            <person name="Morosinotto T."/>
            <person name="Valle G."/>
        </authorList>
    </citation>
    <scope>NUCLEOTIDE SEQUENCE [LARGE SCALE GENOMIC DNA]</scope>
    <source>
        <strain evidence="5 6">B-31</strain>
    </source>
</reference>
<keyword evidence="6" id="KW-1185">Reference proteome</keyword>
<dbReference type="CDD" id="cd16646">
    <property type="entry name" value="mRING-HC-C2H2C4_MDM2-like"/>
    <property type="match status" value="1"/>
</dbReference>
<keyword evidence="2" id="KW-0863">Zinc-finger</keyword>
<organism evidence="5 6">
    <name type="scientific">Nannochloropsis gaditana</name>
    <dbReference type="NCBI Taxonomy" id="72520"/>
    <lineage>
        <taxon>Eukaryota</taxon>
        <taxon>Sar</taxon>
        <taxon>Stramenopiles</taxon>
        <taxon>Ochrophyta</taxon>
        <taxon>Eustigmatophyceae</taxon>
        <taxon>Eustigmatales</taxon>
        <taxon>Monodopsidaceae</taxon>
        <taxon>Nannochloropsis</taxon>
    </lineage>
</organism>
<dbReference type="InterPro" id="IPR013083">
    <property type="entry name" value="Znf_RING/FYVE/PHD"/>
</dbReference>
<dbReference type="GO" id="GO:0008270">
    <property type="term" value="F:zinc ion binding"/>
    <property type="evidence" value="ECO:0007669"/>
    <property type="project" value="UniProtKB-KW"/>
</dbReference>
<dbReference type="GO" id="GO:0004842">
    <property type="term" value="F:ubiquitin-protein transferase activity"/>
    <property type="evidence" value="ECO:0007669"/>
    <property type="project" value="TreeGrafter"/>
</dbReference>
<accession>W7TQ97</accession>
<evidence type="ECO:0000313" key="6">
    <source>
        <dbReference type="Proteomes" id="UP000019335"/>
    </source>
</evidence>
<dbReference type="EMBL" id="AZIL01000174">
    <property type="protein sequence ID" value="EWM29295.1"/>
    <property type="molecule type" value="Genomic_DNA"/>
</dbReference>
<dbReference type="Gene3D" id="3.30.40.10">
    <property type="entry name" value="Zinc/RING finger domain, C3HC4 (zinc finger)"/>
    <property type="match status" value="1"/>
</dbReference>
<evidence type="ECO:0000256" key="4">
    <source>
        <dbReference type="SAM" id="MobiDB-lite"/>
    </source>
</evidence>
<evidence type="ECO:0000256" key="2">
    <source>
        <dbReference type="ARBA" id="ARBA00022771"/>
    </source>
</evidence>
<name>W7TQ97_9STRA</name>
<sequence>MLPPPSTPRSTAVVAFTQAAFHYRVVCEDGAYVRAGLELSSRHLYTIGSQSTIEVLERCVNNQGLARLRTRDGWISEMLNPLSGQRGPIVELVPLQHPLKFRITFPDGALVRSGIELSSGVVGTIPAGQEIVVTEKRFSDTPSYRCVPRLKLADGLGWISMRINSPPPSDADVVELLGLACSREVDNYSTMFDGLVSVHGAGMLDGEGDESIHGYQDGGSPLDVTSGERRGSLSMDLSVSEPQPVGKNRHTRYEQQRHQQGQIADMSEKIRYALQPASAGIDEQSGTATSKGDQYERRRTKEDHSCLVCFSACRNATFVHGESGHIACCLECARVLKGRGDPCPVCRLPVDSVIQHFWA</sequence>
<evidence type="ECO:0000256" key="1">
    <source>
        <dbReference type="ARBA" id="ARBA00022723"/>
    </source>
</evidence>
<protein>
    <submittedName>
        <fullName evidence="5">E3 ubiquitin-protein ligase mdm2</fullName>
    </submittedName>
</protein>
<evidence type="ECO:0000256" key="3">
    <source>
        <dbReference type="ARBA" id="ARBA00022833"/>
    </source>
</evidence>
<dbReference type="OrthoDB" id="1711136at2759"/>
<keyword evidence="3" id="KW-0862">Zinc</keyword>
<dbReference type="InterPro" id="IPR051652">
    <property type="entry name" value="MDM2_MDM4_MUL1"/>
</dbReference>
<feature type="region of interest" description="Disordered" evidence="4">
    <location>
        <begin position="210"/>
        <end position="262"/>
    </location>
</feature>
<dbReference type="Pfam" id="PF13920">
    <property type="entry name" value="zf-C3HC4_3"/>
    <property type="match status" value="1"/>
</dbReference>
<evidence type="ECO:0000313" key="5">
    <source>
        <dbReference type="EMBL" id="EWM29295.1"/>
    </source>
</evidence>
<feature type="region of interest" description="Disordered" evidence="4">
    <location>
        <begin position="278"/>
        <end position="297"/>
    </location>
</feature>
<dbReference type="PANTHER" id="PTHR12183:SF32">
    <property type="entry name" value="MITOCHONDRIAL E3 UBIQUITIN PROTEIN LIGASE 1"/>
    <property type="match status" value="1"/>
</dbReference>
<dbReference type="Proteomes" id="UP000019335">
    <property type="component" value="Chromosome 3"/>
</dbReference>
<comment type="caution">
    <text evidence="5">The sequence shown here is derived from an EMBL/GenBank/DDBJ whole genome shotgun (WGS) entry which is preliminary data.</text>
</comment>
<keyword evidence="1" id="KW-0479">Metal-binding</keyword>
<proteinExistence type="predicted"/>
<dbReference type="PANTHER" id="PTHR12183">
    <property type="entry name" value="MITOCHONDRIAL UBIQUITIN LIGASE ACTIVATOR OF NFKB 1"/>
    <property type="match status" value="1"/>
</dbReference>
<dbReference type="AlphaFoldDB" id="W7TQ97"/>
<gene>
    <name evidence="5" type="ORF">Naga_100029g46</name>
</gene>